<evidence type="ECO:0000256" key="1">
    <source>
        <dbReference type="SAM" id="MobiDB-lite"/>
    </source>
</evidence>
<feature type="region of interest" description="Disordered" evidence="1">
    <location>
        <begin position="67"/>
        <end position="107"/>
    </location>
</feature>
<comment type="caution">
    <text evidence="2">The sequence shown here is derived from an EMBL/GenBank/DDBJ whole genome shotgun (WGS) entry which is preliminary data.</text>
</comment>
<keyword evidence="3" id="KW-1185">Reference proteome</keyword>
<dbReference type="EMBL" id="JAJJHW010001127">
    <property type="protein sequence ID" value="KAH8376566.1"/>
    <property type="molecule type" value="Genomic_DNA"/>
</dbReference>
<reference evidence="2" key="1">
    <citation type="journal article" date="2021" name="Mol. Ecol. Resour.">
        <title>Phylogenomic analyses of the genus Drosophila reveals genomic signals of climate adaptation.</title>
        <authorList>
            <person name="Li F."/>
            <person name="Rane R.V."/>
            <person name="Luria V."/>
            <person name="Xiong Z."/>
            <person name="Chen J."/>
            <person name="Li Z."/>
            <person name="Catullo R.A."/>
            <person name="Griffin P.C."/>
            <person name="Schiffer M."/>
            <person name="Pearce S."/>
            <person name="Lee S.F."/>
            <person name="McElroy K."/>
            <person name="Stocker A."/>
            <person name="Shirriffs J."/>
            <person name="Cockerell F."/>
            <person name="Coppin C."/>
            <person name="Sgro C.M."/>
            <person name="Karger A."/>
            <person name="Cain J.W."/>
            <person name="Weber J.A."/>
            <person name="Santpere G."/>
            <person name="Kirschner M.W."/>
            <person name="Hoffmann A.A."/>
            <person name="Oakeshott J.G."/>
            <person name="Zhang G."/>
        </authorList>
    </citation>
    <scope>NUCLEOTIDE SEQUENCE</scope>
    <source>
        <strain evidence="2">BGI-SZ-2011g</strain>
    </source>
</reference>
<name>A0AAD4K5I9_9MUSC</name>
<feature type="region of interest" description="Disordered" evidence="1">
    <location>
        <begin position="323"/>
        <end position="362"/>
    </location>
</feature>
<gene>
    <name evidence="2" type="ORF">KR093_000126</name>
</gene>
<dbReference type="AlphaFoldDB" id="A0AAD4K5I9"/>
<sequence length="540" mass="61500">MQHLLQCRMAYAKTGKPMPKVLRLLSDSESESDCDEIALKKTAAAAAAAIEAGSRRLLNVNACEFVPRGKEDNDPATDCAPSAANRKPEPKLLLPWKGFPKAPRPERPERACKLKLNCNHHDHDHNHNHSSSSRSRLSHAVKTQEPKQPENKAAPSLKRAQPDKEPHALQAEVVGKKPLKEKALLKETSADVKRREHERKVALEALKLVEQRRLRDTPEEKEKQPEQIIKHLTREPVNFSAEERLRVDKLRAIKREQIERVLREMRLELEQKLDRQLERQFDAQLELTLDLKLAHRPEQKQPKTTQRLPTVGRYVGLQRAVKPESAQHVTVPEPEPKPVMLTENKSEPEAEPQLESEPERPRRYIPTVKQWDERCKAKASANKENFIMRKPLARSDDQMPLQRAMAPSSMGNIMPSHVSKEPLPKSDKDHGLFVPRYWPPAPKVASGERRRGNLIHARNISRAFANCGLLPTPIVPGVTLSAVLPEPTDELCELTPPPLSSEQQVKRYEIKQLLELEPQPEQLQVPFIRMNIRQLGFLGD</sequence>
<dbReference type="Proteomes" id="UP001200034">
    <property type="component" value="Unassembled WGS sequence"/>
</dbReference>
<protein>
    <submittedName>
        <fullName evidence="2">Uncharacterized protein</fullName>
    </submittedName>
</protein>
<evidence type="ECO:0000313" key="3">
    <source>
        <dbReference type="Proteomes" id="UP001200034"/>
    </source>
</evidence>
<proteinExistence type="predicted"/>
<organism evidence="2 3">
    <name type="scientific">Drosophila rubida</name>
    <dbReference type="NCBI Taxonomy" id="30044"/>
    <lineage>
        <taxon>Eukaryota</taxon>
        <taxon>Metazoa</taxon>
        <taxon>Ecdysozoa</taxon>
        <taxon>Arthropoda</taxon>
        <taxon>Hexapoda</taxon>
        <taxon>Insecta</taxon>
        <taxon>Pterygota</taxon>
        <taxon>Neoptera</taxon>
        <taxon>Endopterygota</taxon>
        <taxon>Diptera</taxon>
        <taxon>Brachycera</taxon>
        <taxon>Muscomorpha</taxon>
        <taxon>Ephydroidea</taxon>
        <taxon>Drosophilidae</taxon>
        <taxon>Drosophila</taxon>
    </lineage>
</organism>
<accession>A0AAD4K5I9</accession>
<evidence type="ECO:0000313" key="2">
    <source>
        <dbReference type="EMBL" id="KAH8376566.1"/>
    </source>
</evidence>
<feature type="region of interest" description="Disordered" evidence="1">
    <location>
        <begin position="119"/>
        <end position="176"/>
    </location>
</feature>